<keyword evidence="7 10" id="KW-1133">Transmembrane helix</keyword>
<evidence type="ECO:0000256" key="3">
    <source>
        <dbReference type="ARBA" id="ARBA00022448"/>
    </source>
</evidence>
<keyword evidence="5" id="KW-0677">Repeat</keyword>
<evidence type="ECO:0000256" key="4">
    <source>
        <dbReference type="ARBA" id="ARBA00022692"/>
    </source>
</evidence>
<keyword evidence="6" id="KW-0999">Mitochondrion inner membrane</keyword>
<organism evidence="11 12">
    <name type="scientific">Parasponia andersonii</name>
    <name type="common">Sponia andersonii</name>
    <dbReference type="NCBI Taxonomy" id="3476"/>
    <lineage>
        <taxon>Eukaryota</taxon>
        <taxon>Viridiplantae</taxon>
        <taxon>Streptophyta</taxon>
        <taxon>Embryophyta</taxon>
        <taxon>Tracheophyta</taxon>
        <taxon>Spermatophyta</taxon>
        <taxon>Magnoliopsida</taxon>
        <taxon>eudicotyledons</taxon>
        <taxon>Gunneridae</taxon>
        <taxon>Pentapetalae</taxon>
        <taxon>rosids</taxon>
        <taxon>fabids</taxon>
        <taxon>Rosales</taxon>
        <taxon>Cannabaceae</taxon>
        <taxon>Parasponia</taxon>
    </lineage>
</organism>
<dbReference type="EMBL" id="JXTB01000014">
    <property type="protein sequence ID" value="PON77195.1"/>
    <property type="molecule type" value="Genomic_DNA"/>
</dbReference>
<keyword evidence="9 10" id="KW-0472">Membrane</keyword>
<proteinExistence type="inferred from homology"/>
<evidence type="ECO:0000256" key="5">
    <source>
        <dbReference type="ARBA" id="ARBA00022737"/>
    </source>
</evidence>
<evidence type="ECO:0000256" key="9">
    <source>
        <dbReference type="ARBA" id="ARBA00023136"/>
    </source>
</evidence>
<evidence type="ECO:0000256" key="6">
    <source>
        <dbReference type="ARBA" id="ARBA00022792"/>
    </source>
</evidence>
<evidence type="ECO:0000256" key="7">
    <source>
        <dbReference type="ARBA" id="ARBA00022989"/>
    </source>
</evidence>
<dbReference type="Proteomes" id="UP000237105">
    <property type="component" value="Unassembled WGS sequence"/>
</dbReference>
<gene>
    <name evidence="11" type="ORF">PanWU01x14_028140</name>
</gene>
<accession>A0A2P5DV73</accession>
<dbReference type="SUPFAM" id="SSF103506">
    <property type="entry name" value="Mitochondrial carrier"/>
    <property type="match status" value="1"/>
</dbReference>
<name>A0A2P5DV73_PARAD</name>
<dbReference type="PANTHER" id="PTHR45671">
    <property type="entry name" value="SOLUTE CARRIER FAMILY 25 (MITOCHONDRIAL CARRIER PHOSPHATE CARRIER), MEMBER 3, LIKE-RELATED-RELATED"/>
    <property type="match status" value="1"/>
</dbReference>
<keyword evidence="12" id="KW-1185">Reference proteome</keyword>
<dbReference type="Gene3D" id="1.50.40.10">
    <property type="entry name" value="Mitochondrial carrier domain"/>
    <property type="match status" value="1"/>
</dbReference>
<evidence type="ECO:0000256" key="10">
    <source>
        <dbReference type="SAM" id="Phobius"/>
    </source>
</evidence>
<dbReference type="PANTHER" id="PTHR45671:SF10">
    <property type="entry name" value="SOLUTE CARRIER FAMILY 25 MEMBER 3"/>
    <property type="match status" value="1"/>
</dbReference>
<keyword evidence="8" id="KW-0496">Mitochondrion</keyword>
<dbReference type="OrthoDB" id="10335942at2759"/>
<sequence length="177" mass="19230">GLKVSIGAGPQLGFATVLKVLVSERGRAKTLPGSARGLSDGLPKLFKGLESFRLRRLPHTAIEFACFESIVEEYKRNPPVPIDKCSKPMQLGLIFSCGYVIGALFAVVDHHLDIFVSYPPTILKHLLLLNIKIFTRGLPLRMVMMATLTGAQFAIYGAFKDFVGLPTTFGATLAPAK</sequence>
<protein>
    <submittedName>
        <fullName evidence="11">Mitochondrial carrier domain containing protein</fullName>
    </submittedName>
</protein>
<dbReference type="InterPro" id="IPR044677">
    <property type="entry name" value="SLC25A3/Pic2/Mir1-like"/>
</dbReference>
<evidence type="ECO:0000313" key="11">
    <source>
        <dbReference type="EMBL" id="PON77195.1"/>
    </source>
</evidence>
<evidence type="ECO:0000313" key="12">
    <source>
        <dbReference type="Proteomes" id="UP000237105"/>
    </source>
</evidence>
<dbReference type="GO" id="GO:0005743">
    <property type="term" value="C:mitochondrial inner membrane"/>
    <property type="evidence" value="ECO:0007669"/>
    <property type="project" value="UniProtKB-SubCell"/>
</dbReference>
<dbReference type="GO" id="GO:1990547">
    <property type="term" value="P:mitochondrial phosphate ion transmembrane transport"/>
    <property type="evidence" value="ECO:0007669"/>
    <property type="project" value="InterPro"/>
</dbReference>
<keyword evidence="3" id="KW-0813">Transport</keyword>
<feature type="transmembrane region" description="Helical" evidence="10">
    <location>
        <begin position="138"/>
        <end position="159"/>
    </location>
</feature>
<reference evidence="12" key="1">
    <citation type="submission" date="2016-06" db="EMBL/GenBank/DDBJ databases">
        <title>Parallel loss of symbiosis genes in relatives of nitrogen-fixing non-legume Parasponia.</title>
        <authorList>
            <person name="Van Velzen R."/>
            <person name="Holmer R."/>
            <person name="Bu F."/>
            <person name="Rutten L."/>
            <person name="Van Zeijl A."/>
            <person name="Liu W."/>
            <person name="Santuari L."/>
            <person name="Cao Q."/>
            <person name="Sharma T."/>
            <person name="Shen D."/>
            <person name="Roswanjaya Y."/>
            <person name="Wardhani T."/>
            <person name="Kalhor M.S."/>
            <person name="Jansen J."/>
            <person name="Van den Hoogen J."/>
            <person name="Gungor B."/>
            <person name="Hartog M."/>
            <person name="Hontelez J."/>
            <person name="Verver J."/>
            <person name="Yang W.-C."/>
            <person name="Schijlen E."/>
            <person name="Repin R."/>
            <person name="Schilthuizen M."/>
            <person name="Schranz E."/>
            <person name="Heidstra R."/>
            <person name="Miyata K."/>
            <person name="Fedorova E."/>
            <person name="Kohlen W."/>
            <person name="Bisseling T."/>
            <person name="Smit S."/>
            <person name="Geurts R."/>
        </authorList>
    </citation>
    <scope>NUCLEOTIDE SEQUENCE [LARGE SCALE GENOMIC DNA]</scope>
    <source>
        <strain evidence="12">cv. WU1-14</strain>
    </source>
</reference>
<keyword evidence="4 10" id="KW-0812">Transmembrane</keyword>
<comment type="caution">
    <text evidence="11">The sequence shown here is derived from an EMBL/GenBank/DDBJ whole genome shotgun (WGS) entry which is preliminary data.</text>
</comment>
<feature type="transmembrane region" description="Helical" evidence="10">
    <location>
        <begin position="91"/>
        <end position="108"/>
    </location>
</feature>
<dbReference type="GO" id="GO:0005315">
    <property type="term" value="F:phosphate transmembrane transporter activity"/>
    <property type="evidence" value="ECO:0007669"/>
    <property type="project" value="InterPro"/>
</dbReference>
<dbReference type="InterPro" id="IPR023395">
    <property type="entry name" value="MCP_dom_sf"/>
</dbReference>
<evidence type="ECO:0000256" key="1">
    <source>
        <dbReference type="ARBA" id="ARBA00004448"/>
    </source>
</evidence>
<evidence type="ECO:0000256" key="8">
    <source>
        <dbReference type="ARBA" id="ARBA00023128"/>
    </source>
</evidence>
<comment type="similarity">
    <text evidence="2">Belongs to the mitochondrial carrier (TC 2.A.29) family.</text>
</comment>
<evidence type="ECO:0000256" key="2">
    <source>
        <dbReference type="ARBA" id="ARBA00006375"/>
    </source>
</evidence>
<feature type="non-terminal residue" evidence="11">
    <location>
        <position position="1"/>
    </location>
</feature>
<dbReference type="AlphaFoldDB" id="A0A2P5DV73"/>
<dbReference type="STRING" id="3476.A0A2P5DV73"/>
<comment type="subcellular location">
    <subcellularLocation>
        <location evidence="1">Mitochondrion inner membrane</location>
        <topology evidence="1">Multi-pass membrane protein</topology>
    </subcellularLocation>
</comment>
<feature type="non-terminal residue" evidence="11">
    <location>
        <position position="177"/>
    </location>
</feature>